<evidence type="ECO:0000313" key="2">
    <source>
        <dbReference type="EMBL" id="HIQ90083.1"/>
    </source>
</evidence>
<gene>
    <name evidence="2" type="ORF">IAB27_00425</name>
</gene>
<sequence length="166" mass="18802">MKEAISNAMIFNLIIIFVVVLIMLFIGSLSYSKAFKVKNRIVEEIEKDEDYTENTVQDINNWISSEGVGYRLKSTTVSHNCPSQDDGVLVSDGTGSNPYDYCVYEYNTCNRHSDTYKCGKYYRVIAYMYFDFPIIGDLIRIPVRGETVTFNAVDTSSDLGHVVPNS</sequence>
<dbReference type="Proteomes" id="UP000886786">
    <property type="component" value="Unassembled WGS sequence"/>
</dbReference>
<keyword evidence="1" id="KW-0472">Membrane</keyword>
<dbReference type="AlphaFoldDB" id="A0A9D0ZPG1"/>
<dbReference type="EMBL" id="DVFV01000012">
    <property type="protein sequence ID" value="HIQ90083.1"/>
    <property type="molecule type" value="Genomic_DNA"/>
</dbReference>
<proteinExistence type="predicted"/>
<reference evidence="2" key="2">
    <citation type="journal article" date="2021" name="PeerJ">
        <title>Extensive microbial diversity within the chicken gut microbiome revealed by metagenomics and culture.</title>
        <authorList>
            <person name="Gilroy R."/>
            <person name="Ravi A."/>
            <person name="Getino M."/>
            <person name="Pursley I."/>
            <person name="Horton D.L."/>
            <person name="Alikhan N.F."/>
            <person name="Baker D."/>
            <person name="Gharbi K."/>
            <person name="Hall N."/>
            <person name="Watson M."/>
            <person name="Adriaenssens E.M."/>
            <person name="Foster-Nyarko E."/>
            <person name="Jarju S."/>
            <person name="Secka A."/>
            <person name="Antonio M."/>
            <person name="Oren A."/>
            <person name="Chaudhuri R.R."/>
            <person name="La Ragione R."/>
            <person name="Hildebrand F."/>
            <person name="Pallen M.J."/>
        </authorList>
    </citation>
    <scope>NUCLEOTIDE SEQUENCE</scope>
    <source>
        <strain evidence="2">CHK147-3167</strain>
    </source>
</reference>
<keyword evidence="1" id="KW-0812">Transmembrane</keyword>
<protein>
    <submittedName>
        <fullName evidence="2">Uncharacterized protein</fullName>
    </submittedName>
</protein>
<keyword evidence="1" id="KW-1133">Transmembrane helix</keyword>
<evidence type="ECO:0000256" key="1">
    <source>
        <dbReference type="SAM" id="Phobius"/>
    </source>
</evidence>
<reference evidence="2" key="1">
    <citation type="submission" date="2020-10" db="EMBL/GenBank/DDBJ databases">
        <authorList>
            <person name="Gilroy R."/>
        </authorList>
    </citation>
    <scope>NUCLEOTIDE SEQUENCE</scope>
    <source>
        <strain evidence="2">CHK147-3167</strain>
    </source>
</reference>
<feature type="transmembrane region" description="Helical" evidence="1">
    <location>
        <begin position="6"/>
        <end position="31"/>
    </location>
</feature>
<evidence type="ECO:0000313" key="3">
    <source>
        <dbReference type="Proteomes" id="UP000886786"/>
    </source>
</evidence>
<name>A0A9D0ZPG1_9FIRM</name>
<comment type="caution">
    <text evidence="2">The sequence shown here is derived from an EMBL/GenBank/DDBJ whole genome shotgun (WGS) entry which is preliminary data.</text>
</comment>
<accession>A0A9D0ZPG1</accession>
<organism evidence="2 3">
    <name type="scientific">Candidatus Coprosoma intestinipullorum</name>
    <dbReference type="NCBI Taxonomy" id="2840752"/>
    <lineage>
        <taxon>Bacteria</taxon>
        <taxon>Bacillati</taxon>
        <taxon>Bacillota</taxon>
        <taxon>Bacillota incertae sedis</taxon>
        <taxon>Candidatus Coprosoma</taxon>
    </lineage>
</organism>